<keyword evidence="2" id="KW-1185">Reference proteome</keyword>
<organism evidence="1 2">
    <name type="scientific">Alcanivorax profundi</name>
    <dbReference type="NCBI Taxonomy" id="2338368"/>
    <lineage>
        <taxon>Bacteria</taxon>
        <taxon>Pseudomonadati</taxon>
        <taxon>Pseudomonadota</taxon>
        <taxon>Gammaproteobacteria</taxon>
        <taxon>Oceanospirillales</taxon>
        <taxon>Alcanivoracaceae</taxon>
        <taxon>Alcanivorax</taxon>
    </lineage>
</organism>
<dbReference type="AlphaFoldDB" id="A0A418XYW7"/>
<dbReference type="EMBL" id="QYYA01000002">
    <property type="protein sequence ID" value="RJG18187.1"/>
    <property type="molecule type" value="Genomic_DNA"/>
</dbReference>
<evidence type="ECO:0000313" key="1">
    <source>
        <dbReference type="EMBL" id="RJG18187.1"/>
    </source>
</evidence>
<evidence type="ECO:0000313" key="2">
    <source>
        <dbReference type="Proteomes" id="UP000283734"/>
    </source>
</evidence>
<dbReference type="Proteomes" id="UP000283734">
    <property type="component" value="Unassembled WGS sequence"/>
</dbReference>
<reference evidence="1 2" key="1">
    <citation type="submission" date="2018-09" db="EMBL/GenBank/DDBJ databases">
        <title>Alcanivorax profundi sp. nov., isolated from 1000 m-depth seawater of the Mariana Trench.</title>
        <authorList>
            <person name="Liu J."/>
        </authorList>
    </citation>
    <scope>NUCLEOTIDE SEQUENCE [LARGE SCALE GENOMIC DNA]</scope>
    <source>
        <strain evidence="1 2">MTEO17</strain>
    </source>
</reference>
<dbReference type="OrthoDB" id="8563970at2"/>
<dbReference type="RefSeq" id="WP_022984870.1">
    <property type="nucleotide sequence ID" value="NZ_CAXGPP010000010.1"/>
</dbReference>
<accession>A0A418XYW7</accession>
<gene>
    <name evidence="1" type="ORF">D4A39_06820</name>
</gene>
<protein>
    <submittedName>
        <fullName evidence="1">DUF1841 family protein</fullName>
    </submittedName>
</protein>
<proteinExistence type="predicted"/>
<name>A0A418XYW7_9GAMM</name>
<sequence>MKELEQAEDDFAHKALVEAIENQIAEGHPREAGLVMMALTSKGMDHEEALTAMADVLASHIARSDETGTGFDVNAYAADLLALS</sequence>
<comment type="caution">
    <text evidence="1">The sequence shown here is derived from an EMBL/GenBank/DDBJ whole genome shotgun (WGS) entry which is preliminary data.</text>
</comment>